<sequence>MPSVPESTGMPITPRWPARTTAGVTRTERLSTIYSITVTVSPATHGHHTNTGLSVGPCSTLSSLCAIF</sequence>
<proteinExistence type="predicted"/>
<organism evidence="2 3">
    <name type="scientific">Capronia coronata CBS 617.96</name>
    <dbReference type="NCBI Taxonomy" id="1182541"/>
    <lineage>
        <taxon>Eukaryota</taxon>
        <taxon>Fungi</taxon>
        <taxon>Dikarya</taxon>
        <taxon>Ascomycota</taxon>
        <taxon>Pezizomycotina</taxon>
        <taxon>Eurotiomycetes</taxon>
        <taxon>Chaetothyriomycetidae</taxon>
        <taxon>Chaetothyriales</taxon>
        <taxon>Herpotrichiellaceae</taxon>
        <taxon>Capronia</taxon>
    </lineage>
</organism>
<comment type="caution">
    <text evidence="2">The sequence shown here is derived from an EMBL/GenBank/DDBJ whole genome shotgun (WGS) entry which is preliminary data.</text>
</comment>
<evidence type="ECO:0000313" key="2">
    <source>
        <dbReference type="EMBL" id="EXJ94955.1"/>
    </source>
</evidence>
<gene>
    <name evidence="2" type="ORF">A1O1_00073</name>
</gene>
<evidence type="ECO:0000313" key="3">
    <source>
        <dbReference type="Proteomes" id="UP000019484"/>
    </source>
</evidence>
<name>W9YZ56_9EURO</name>
<dbReference type="RefSeq" id="XP_007719184.1">
    <property type="nucleotide sequence ID" value="XM_007720994.1"/>
</dbReference>
<protein>
    <submittedName>
        <fullName evidence="2">Uncharacterized protein</fullName>
    </submittedName>
</protein>
<dbReference type="AlphaFoldDB" id="W9YZ56"/>
<keyword evidence="3" id="KW-1185">Reference proteome</keyword>
<dbReference type="Proteomes" id="UP000019484">
    <property type="component" value="Unassembled WGS sequence"/>
</dbReference>
<evidence type="ECO:0000256" key="1">
    <source>
        <dbReference type="SAM" id="MobiDB-lite"/>
    </source>
</evidence>
<dbReference type="GeneID" id="19154983"/>
<dbReference type="EMBL" id="AMWN01000001">
    <property type="protein sequence ID" value="EXJ94955.1"/>
    <property type="molecule type" value="Genomic_DNA"/>
</dbReference>
<feature type="region of interest" description="Disordered" evidence="1">
    <location>
        <begin position="1"/>
        <end position="24"/>
    </location>
</feature>
<reference evidence="2 3" key="1">
    <citation type="submission" date="2013-03" db="EMBL/GenBank/DDBJ databases">
        <title>The Genome Sequence of Capronia coronata CBS 617.96.</title>
        <authorList>
            <consortium name="The Broad Institute Genomics Platform"/>
            <person name="Cuomo C."/>
            <person name="de Hoog S."/>
            <person name="Gorbushina A."/>
            <person name="Walker B."/>
            <person name="Young S.K."/>
            <person name="Zeng Q."/>
            <person name="Gargeya S."/>
            <person name="Fitzgerald M."/>
            <person name="Haas B."/>
            <person name="Abouelleil A."/>
            <person name="Allen A.W."/>
            <person name="Alvarado L."/>
            <person name="Arachchi H.M."/>
            <person name="Berlin A.M."/>
            <person name="Chapman S.B."/>
            <person name="Gainer-Dewar J."/>
            <person name="Goldberg J."/>
            <person name="Griggs A."/>
            <person name="Gujja S."/>
            <person name="Hansen M."/>
            <person name="Howarth C."/>
            <person name="Imamovic A."/>
            <person name="Ireland A."/>
            <person name="Larimer J."/>
            <person name="McCowan C."/>
            <person name="Murphy C."/>
            <person name="Pearson M."/>
            <person name="Poon T.W."/>
            <person name="Priest M."/>
            <person name="Roberts A."/>
            <person name="Saif S."/>
            <person name="Shea T."/>
            <person name="Sisk P."/>
            <person name="Sykes S."/>
            <person name="Wortman J."/>
            <person name="Nusbaum C."/>
            <person name="Birren B."/>
        </authorList>
    </citation>
    <scope>NUCLEOTIDE SEQUENCE [LARGE SCALE GENOMIC DNA]</scope>
    <source>
        <strain evidence="2 3">CBS 617.96</strain>
    </source>
</reference>
<accession>W9YZ56</accession>
<dbReference type="HOGENOM" id="CLU_2793755_0_0_1"/>